<protein>
    <submittedName>
        <fullName evidence="2">Putative monoglyceride lipase</fullName>
    </submittedName>
</protein>
<evidence type="ECO:0000313" key="2">
    <source>
        <dbReference type="EMBL" id="PIB00477.1"/>
    </source>
</evidence>
<dbReference type="EMBL" id="LKMD01000100">
    <property type="protein sequence ID" value="PIB00477.1"/>
    <property type="molecule type" value="Genomic_DNA"/>
</dbReference>
<evidence type="ECO:0000313" key="5">
    <source>
        <dbReference type="Proteomes" id="UP001302367"/>
    </source>
</evidence>
<dbReference type="InterPro" id="IPR051044">
    <property type="entry name" value="MAG_DAG_Lipase"/>
</dbReference>
<dbReference type="Gene3D" id="3.40.50.1820">
    <property type="entry name" value="alpha/beta hydrolase"/>
    <property type="match status" value="1"/>
</dbReference>
<evidence type="ECO:0000313" key="4">
    <source>
        <dbReference type="Proteomes" id="UP000230605"/>
    </source>
</evidence>
<dbReference type="SUPFAM" id="SSF53474">
    <property type="entry name" value="alpha/beta-Hydrolases"/>
    <property type="match status" value="1"/>
</dbReference>
<dbReference type="Proteomes" id="UP001302367">
    <property type="component" value="Chromosome 1"/>
</dbReference>
<keyword evidence="5" id="KW-1185">Reference proteome</keyword>
<sequence>MSTTTHPDVSATEGTFLTSDNVSLYTRTWSSSTTPLKARLIFLHGFSDHCNFYGDFFPSLALQGIKVYAYDQRGWGRNVASSPSERGNTGNTDRILSDLESFIQHVLSVTSESDIPLFLMGHSMGGGEVLYYASSRGPGWGAPETKARIRGYLCEAPIIALHPAAKPWRVTQVVGKLVSKVLPRQQIVQKLDASKLCRDPEVCKEWVADELNHDTGTLECLANLLERARLMEEAKEVVLKDGQGEGGKTRLWIGFGTGDEVLSFEACEKWFKGLKDVEDKELRVYEGWYHKLHAEPGEDKKTYAKDVSQWILERSGPVETLGVKARL</sequence>
<dbReference type="OrthoDB" id="10249433at2759"/>
<dbReference type="Pfam" id="PF12146">
    <property type="entry name" value="Hydrolase_4"/>
    <property type="match status" value="1"/>
</dbReference>
<proteinExistence type="predicted"/>
<dbReference type="EMBL" id="CP134184">
    <property type="protein sequence ID" value="WPA95766.1"/>
    <property type="molecule type" value="Genomic_DNA"/>
</dbReference>
<dbReference type="InterPro" id="IPR022742">
    <property type="entry name" value="Hydrolase_4"/>
</dbReference>
<feature type="domain" description="Serine aminopeptidase S33" evidence="1">
    <location>
        <begin position="36"/>
        <end position="296"/>
    </location>
</feature>
<organism evidence="2 4">
    <name type="scientific">Cercospora beticola</name>
    <name type="common">Sugarbeet leaf spot fungus</name>
    <dbReference type="NCBI Taxonomy" id="122368"/>
    <lineage>
        <taxon>Eukaryota</taxon>
        <taxon>Fungi</taxon>
        <taxon>Dikarya</taxon>
        <taxon>Ascomycota</taxon>
        <taxon>Pezizomycotina</taxon>
        <taxon>Dothideomycetes</taxon>
        <taxon>Dothideomycetidae</taxon>
        <taxon>Mycosphaerellales</taxon>
        <taxon>Mycosphaerellaceae</taxon>
        <taxon>Cercospora</taxon>
    </lineage>
</organism>
<gene>
    <name evidence="2" type="ORF">CB0940_00352</name>
    <name evidence="3" type="ORF">RHO25_000369</name>
</gene>
<evidence type="ECO:0000313" key="3">
    <source>
        <dbReference type="EMBL" id="WPA95766.1"/>
    </source>
</evidence>
<dbReference type="InterPro" id="IPR029058">
    <property type="entry name" value="AB_hydrolase_fold"/>
</dbReference>
<reference evidence="3 5" key="2">
    <citation type="submission" date="2023-09" db="EMBL/GenBank/DDBJ databases">
        <title>Complete-Gapless Cercospora beticola genome.</title>
        <authorList>
            <person name="Wyatt N.A."/>
            <person name="Spanner R.E."/>
            <person name="Bolton M.D."/>
        </authorList>
    </citation>
    <scope>NUCLEOTIDE SEQUENCE [LARGE SCALE GENOMIC DNA]</scope>
    <source>
        <strain evidence="3">Cb09-40</strain>
    </source>
</reference>
<dbReference type="AlphaFoldDB" id="A0A2G5I6N8"/>
<reference evidence="2 4" key="1">
    <citation type="submission" date="2015-10" db="EMBL/GenBank/DDBJ databases">
        <title>The cercosporin biosynthetic gene cluster was horizontally transferred to several fungal lineages and shown to be expanded in Cercospora beticola based on microsynteny with recipient genomes.</title>
        <authorList>
            <person name="De Jonge R."/>
            <person name="Ebert M.K."/>
            <person name="Suttle J.C."/>
            <person name="Jurick Ii W.M."/>
            <person name="Secor G.A."/>
            <person name="Thomma B.P."/>
            <person name="Van De Peer Y."/>
            <person name="Bolton M.D."/>
        </authorList>
    </citation>
    <scope>NUCLEOTIDE SEQUENCE [LARGE SCALE GENOMIC DNA]</scope>
    <source>
        <strain evidence="2 4">09-40</strain>
    </source>
</reference>
<dbReference type="PANTHER" id="PTHR11614">
    <property type="entry name" value="PHOSPHOLIPASE-RELATED"/>
    <property type="match status" value="1"/>
</dbReference>
<dbReference type="Proteomes" id="UP000230605">
    <property type="component" value="Chromosome 1"/>
</dbReference>
<name>A0A2G5I6N8_CERBT</name>
<evidence type="ECO:0000259" key="1">
    <source>
        <dbReference type="Pfam" id="PF12146"/>
    </source>
</evidence>
<accession>A0A2G5I6N8</accession>